<dbReference type="SUPFAM" id="SSF160719">
    <property type="entry name" value="gpW/gp25-like"/>
    <property type="match status" value="1"/>
</dbReference>
<dbReference type="Pfam" id="PF04965">
    <property type="entry name" value="GPW_gp25"/>
    <property type="match status" value="1"/>
</dbReference>
<sequence>MININNVSIIGTTAEIAETLKNIFSTPQGTVPFDRNFGIDIGILDESINLAQGKLTVEFARKVQQYEPRVKVKEVTFITDDDNNLIPKVRVE</sequence>
<dbReference type="Proteomes" id="UP000191056">
    <property type="component" value="Unassembled WGS sequence"/>
</dbReference>
<dbReference type="RefSeq" id="WP_079439066.1">
    <property type="nucleotide sequence ID" value="NZ_MZGT01000016.1"/>
</dbReference>
<accession>A0A1V4IUF8</accession>
<proteinExistence type="predicted"/>
<reference evidence="2 3" key="1">
    <citation type="submission" date="2017-03" db="EMBL/GenBank/DDBJ databases">
        <title>Genome sequence of Clostridium chromiireducens DSM 23318.</title>
        <authorList>
            <person name="Poehlein A."/>
            <person name="Daniel R."/>
        </authorList>
    </citation>
    <scope>NUCLEOTIDE SEQUENCE [LARGE SCALE GENOMIC DNA]</scope>
    <source>
        <strain evidence="2 3">DSM 23318</strain>
    </source>
</reference>
<feature type="domain" description="IraD/Gp25-like" evidence="1">
    <location>
        <begin position="14"/>
        <end position="83"/>
    </location>
</feature>
<evidence type="ECO:0000313" key="2">
    <source>
        <dbReference type="EMBL" id="OPJ63678.1"/>
    </source>
</evidence>
<dbReference type="STRING" id="225345.CLCHR_14930"/>
<comment type="caution">
    <text evidence="2">The sequence shown here is derived from an EMBL/GenBank/DDBJ whole genome shotgun (WGS) entry which is preliminary data.</text>
</comment>
<gene>
    <name evidence="2" type="ORF">CLCHR_14930</name>
</gene>
<dbReference type="Gene3D" id="3.10.450.40">
    <property type="match status" value="1"/>
</dbReference>
<protein>
    <submittedName>
        <fullName evidence="2">Protein 25-like lysozyme</fullName>
    </submittedName>
</protein>
<dbReference type="EMBL" id="MZGT01000016">
    <property type="protein sequence ID" value="OPJ63678.1"/>
    <property type="molecule type" value="Genomic_DNA"/>
</dbReference>
<keyword evidence="3" id="KW-1185">Reference proteome</keyword>
<dbReference type="OrthoDB" id="9814725at2"/>
<evidence type="ECO:0000259" key="1">
    <source>
        <dbReference type="Pfam" id="PF04965"/>
    </source>
</evidence>
<organism evidence="2 3">
    <name type="scientific">Clostridium chromiireducens</name>
    <dbReference type="NCBI Taxonomy" id="225345"/>
    <lineage>
        <taxon>Bacteria</taxon>
        <taxon>Bacillati</taxon>
        <taxon>Bacillota</taxon>
        <taxon>Clostridia</taxon>
        <taxon>Eubacteriales</taxon>
        <taxon>Clostridiaceae</taxon>
        <taxon>Clostridium</taxon>
    </lineage>
</organism>
<dbReference type="AlphaFoldDB" id="A0A1V4IUF8"/>
<evidence type="ECO:0000313" key="3">
    <source>
        <dbReference type="Proteomes" id="UP000191056"/>
    </source>
</evidence>
<dbReference type="InterPro" id="IPR007048">
    <property type="entry name" value="IraD/Gp25-like"/>
</dbReference>
<name>A0A1V4IUF8_9CLOT</name>